<evidence type="ECO:0000259" key="3">
    <source>
        <dbReference type="PROSITE" id="PS51186"/>
    </source>
</evidence>
<name>A0A0P7IJK4_9RHOB</name>
<evidence type="ECO:0000313" key="4">
    <source>
        <dbReference type="EMBL" id="KPN64119.1"/>
    </source>
</evidence>
<protein>
    <recommendedName>
        <fullName evidence="3">N-acetyltransferase domain-containing protein</fullName>
    </recommendedName>
</protein>
<evidence type="ECO:0000256" key="2">
    <source>
        <dbReference type="ARBA" id="ARBA00023315"/>
    </source>
</evidence>
<gene>
    <name evidence="4" type="ORF">AKJ29_15810</name>
</gene>
<dbReference type="PANTHER" id="PTHR43877">
    <property type="entry name" value="AMINOALKYLPHOSPHONATE N-ACETYLTRANSFERASE-RELATED-RELATED"/>
    <property type="match status" value="1"/>
</dbReference>
<dbReference type="InterPro" id="IPR050832">
    <property type="entry name" value="Bact_Acetyltransf"/>
</dbReference>
<dbReference type="RefSeq" id="WP_055188056.1">
    <property type="nucleotide sequence ID" value="NZ_FPBS01000001.1"/>
</dbReference>
<evidence type="ECO:0000313" key="5">
    <source>
        <dbReference type="Proteomes" id="UP000050471"/>
    </source>
</evidence>
<proteinExistence type="predicted"/>
<keyword evidence="1" id="KW-0808">Transferase</keyword>
<evidence type="ECO:0000256" key="1">
    <source>
        <dbReference type="ARBA" id="ARBA00022679"/>
    </source>
</evidence>
<reference evidence="4 5" key="1">
    <citation type="submission" date="2015-09" db="EMBL/GenBank/DDBJ databases">
        <title>Draft genome sequence of Aliiroseovarius crassostreae CV919-312TSm, the causative agent of Roseovarius Oyster Disease (formerly Juvenile Oyster Disease).</title>
        <authorList>
            <person name="Kessner L."/>
            <person name="Spinard E."/>
            <person name="Nelson D."/>
        </authorList>
    </citation>
    <scope>NUCLEOTIDE SEQUENCE [LARGE SCALE GENOMIC DNA]</scope>
    <source>
        <strain evidence="4 5">CV919-312</strain>
    </source>
</reference>
<keyword evidence="5" id="KW-1185">Reference proteome</keyword>
<dbReference type="InterPro" id="IPR016181">
    <property type="entry name" value="Acyl_CoA_acyltransferase"/>
</dbReference>
<dbReference type="GO" id="GO:0016747">
    <property type="term" value="F:acyltransferase activity, transferring groups other than amino-acyl groups"/>
    <property type="evidence" value="ECO:0007669"/>
    <property type="project" value="InterPro"/>
</dbReference>
<dbReference type="Proteomes" id="UP000050471">
    <property type="component" value="Unassembled WGS sequence"/>
</dbReference>
<dbReference type="Gene3D" id="3.40.630.30">
    <property type="match status" value="1"/>
</dbReference>
<dbReference type="CDD" id="cd04301">
    <property type="entry name" value="NAT_SF"/>
    <property type="match status" value="1"/>
</dbReference>
<sequence>MKITPATPDQAPAIANILSQWNAATPWMPRVHSRASEKEFAARLVARGWVSVAQEQGRVLGFVARARGDIHALYVAPHARGRGIGGALVDHAKQASNRLTLYTFVANEAAQRFYLRKGFHEVARGDGRDNDETLPDIRYEWSKPQ</sequence>
<accession>A0A0P7IJK4</accession>
<comment type="caution">
    <text evidence="4">The sequence shown here is derived from an EMBL/GenBank/DDBJ whole genome shotgun (WGS) entry which is preliminary data.</text>
</comment>
<organism evidence="4 5">
    <name type="scientific">Aliiroseovarius crassostreae</name>
    <dbReference type="NCBI Taxonomy" id="154981"/>
    <lineage>
        <taxon>Bacteria</taxon>
        <taxon>Pseudomonadati</taxon>
        <taxon>Pseudomonadota</taxon>
        <taxon>Alphaproteobacteria</taxon>
        <taxon>Rhodobacterales</taxon>
        <taxon>Paracoccaceae</taxon>
        <taxon>Aliiroseovarius</taxon>
    </lineage>
</organism>
<dbReference type="Pfam" id="PF13508">
    <property type="entry name" value="Acetyltransf_7"/>
    <property type="match status" value="1"/>
</dbReference>
<dbReference type="STRING" id="154981.AKJ29_15810"/>
<keyword evidence="2" id="KW-0012">Acyltransferase</keyword>
<dbReference type="EMBL" id="LKBA01000004">
    <property type="protein sequence ID" value="KPN64119.1"/>
    <property type="molecule type" value="Genomic_DNA"/>
</dbReference>
<dbReference type="InterPro" id="IPR000182">
    <property type="entry name" value="GNAT_dom"/>
</dbReference>
<dbReference type="SUPFAM" id="SSF55729">
    <property type="entry name" value="Acyl-CoA N-acyltransferases (Nat)"/>
    <property type="match status" value="1"/>
</dbReference>
<feature type="domain" description="N-acetyltransferase" evidence="3">
    <location>
        <begin position="1"/>
        <end position="145"/>
    </location>
</feature>
<dbReference type="PROSITE" id="PS51186">
    <property type="entry name" value="GNAT"/>
    <property type="match status" value="1"/>
</dbReference>
<dbReference type="AlphaFoldDB" id="A0A0P7IJK4"/>